<keyword evidence="1" id="KW-1133">Transmembrane helix</keyword>
<evidence type="ECO:0000313" key="4">
    <source>
        <dbReference type="Proteomes" id="UP000199608"/>
    </source>
</evidence>
<proteinExistence type="predicted"/>
<keyword evidence="4" id="KW-1185">Reference proteome</keyword>
<keyword evidence="1" id="KW-0472">Membrane</keyword>
<keyword evidence="1" id="KW-0812">Transmembrane</keyword>
<feature type="transmembrane region" description="Helical" evidence="1">
    <location>
        <begin position="186"/>
        <end position="210"/>
    </location>
</feature>
<reference evidence="4" key="1">
    <citation type="submission" date="2016-10" db="EMBL/GenBank/DDBJ databases">
        <authorList>
            <person name="Varghese N."/>
            <person name="Submissions S."/>
        </authorList>
    </citation>
    <scope>NUCLEOTIDE SEQUENCE [LARGE SCALE GENOMIC DNA]</scope>
    <source>
        <strain evidence="4">DSM 3384</strain>
    </source>
</reference>
<evidence type="ECO:0000313" key="3">
    <source>
        <dbReference type="EMBL" id="SDT84327.1"/>
    </source>
</evidence>
<dbReference type="EMBL" id="FNLL01000001">
    <property type="protein sequence ID" value="SDT84327.1"/>
    <property type="molecule type" value="Genomic_DNA"/>
</dbReference>
<feature type="domain" description="Urease accessory protein UreH-like transmembrane" evidence="2">
    <location>
        <begin position="12"/>
        <end position="198"/>
    </location>
</feature>
<feature type="transmembrane region" description="Helical" evidence="1">
    <location>
        <begin position="153"/>
        <end position="174"/>
    </location>
</feature>
<feature type="transmembrane region" description="Helical" evidence="1">
    <location>
        <begin position="49"/>
        <end position="72"/>
    </location>
</feature>
<dbReference type="AlphaFoldDB" id="A0A1H2DN12"/>
<feature type="transmembrane region" description="Helical" evidence="1">
    <location>
        <begin position="78"/>
        <end position="99"/>
    </location>
</feature>
<protein>
    <submittedName>
        <fullName evidence="3">Sulfite exporter TauE/SafE</fullName>
    </submittedName>
</protein>
<feature type="transmembrane region" description="Helical" evidence="1">
    <location>
        <begin position="120"/>
        <end position="141"/>
    </location>
</feature>
<accession>A0A1H2DN12</accession>
<organism evidence="3 4">
    <name type="scientific">Desulfobacula phenolica</name>
    <dbReference type="NCBI Taxonomy" id="90732"/>
    <lineage>
        <taxon>Bacteria</taxon>
        <taxon>Pseudomonadati</taxon>
        <taxon>Thermodesulfobacteriota</taxon>
        <taxon>Desulfobacteria</taxon>
        <taxon>Desulfobacterales</taxon>
        <taxon>Desulfobacteraceae</taxon>
        <taxon>Desulfobacula</taxon>
    </lineage>
</organism>
<gene>
    <name evidence="3" type="ORF">SAMN04487931_101204</name>
</gene>
<evidence type="ECO:0000256" key="1">
    <source>
        <dbReference type="SAM" id="Phobius"/>
    </source>
</evidence>
<name>A0A1H2DN12_9BACT</name>
<dbReference type="InterPro" id="IPR039447">
    <property type="entry name" value="UreH-like_TM_dom"/>
</dbReference>
<feature type="transmembrane region" description="Helical" evidence="1">
    <location>
        <begin position="12"/>
        <end position="37"/>
    </location>
</feature>
<dbReference type="Proteomes" id="UP000199608">
    <property type="component" value="Unassembled WGS sequence"/>
</dbReference>
<evidence type="ECO:0000259" key="2">
    <source>
        <dbReference type="Pfam" id="PF13386"/>
    </source>
</evidence>
<dbReference type="Pfam" id="PF13386">
    <property type="entry name" value="DsbD_2"/>
    <property type="match status" value="1"/>
</dbReference>
<sequence length="211" mass="22689">MLPSLEPAINGFLLGIATGPACFSSCVPVLFSVSLARGQIASRSSNWNFLFKFIGGRFMAYLVFGLAIGLVGDVLGVYGFKIGAWATIVLSILLVAYGMGIKLPHFGMCARANKIGSSPYFPYVLGILTGLNVCPPFLLAISYCLQKSANPLFGILFFLAFFLATTIYILPMGFMGRFTGQKKLILLGRAASVGVGIFFCWKALSILRLIS</sequence>